<evidence type="ECO:0000256" key="5">
    <source>
        <dbReference type="ARBA" id="ARBA00022801"/>
    </source>
</evidence>
<evidence type="ECO:0000256" key="2">
    <source>
        <dbReference type="ARBA" id="ARBA00005992"/>
    </source>
</evidence>
<keyword evidence="5" id="KW-0378">Hydrolase</keyword>
<evidence type="ECO:0000256" key="9">
    <source>
        <dbReference type="PROSITE-ProRule" id="PRU01373"/>
    </source>
</evidence>
<reference evidence="12" key="1">
    <citation type="submission" date="2019-04" db="EMBL/GenBank/DDBJ databases">
        <title>Whole genome sequencing of cave bacteria.</title>
        <authorList>
            <person name="Gan H.M."/>
            <person name="Barton H."/>
            <person name="Savka M.A."/>
        </authorList>
    </citation>
    <scope>NUCLEOTIDE SEQUENCE [LARGE SCALE GENOMIC DNA]</scope>
    <source>
        <strain evidence="12">LC387</strain>
    </source>
</reference>
<evidence type="ECO:0000256" key="4">
    <source>
        <dbReference type="ARBA" id="ARBA00022679"/>
    </source>
</evidence>
<dbReference type="AlphaFoldDB" id="A0A4U6BLH8"/>
<feature type="region of interest" description="Disordered" evidence="10">
    <location>
        <begin position="241"/>
        <end position="278"/>
    </location>
</feature>
<feature type="active site" description="Nucleophile" evidence="9">
    <location>
        <position position="209"/>
    </location>
</feature>
<keyword evidence="13" id="KW-1185">Reference proteome</keyword>
<evidence type="ECO:0000256" key="7">
    <source>
        <dbReference type="ARBA" id="ARBA00022984"/>
    </source>
</evidence>
<comment type="pathway">
    <text evidence="1 9">Cell wall biogenesis; peptidoglycan biosynthesis.</text>
</comment>
<dbReference type="Proteomes" id="UP000034832">
    <property type="component" value="Unassembled WGS sequence"/>
</dbReference>
<dbReference type="InterPro" id="IPR005490">
    <property type="entry name" value="LD_TPept_cat_dom"/>
</dbReference>
<dbReference type="GO" id="GO:0005576">
    <property type="term" value="C:extracellular region"/>
    <property type="evidence" value="ECO:0007669"/>
    <property type="project" value="TreeGrafter"/>
</dbReference>
<protein>
    <submittedName>
        <fullName evidence="12">L,D-transpeptidase</fullName>
    </submittedName>
</protein>
<evidence type="ECO:0000313" key="12">
    <source>
        <dbReference type="EMBL" id="TKT70681.1"/>
    </source>
</evidence>
<dbReference type="Pfam" id="PF03734">
    <property type="entry name" value="YkuD"/>
    <property type="match status" value="1"/>
</dbReference>
<comment type="similarity">
    <text evidence="2">Belongs to the YkuD family.</text>
</comment>
<evidence type="ECO:0000256" key="1">
    <source>
        <dbReference type="ARBA" id="ARBA00004752"/>
    </source>
</evidence>
<dbReference type="FunFam" id="2.40.440.10:FF:000002">
    <property type="entry name" value="L,D-transpeptidase ErfK/SrfK"/>
    <property type="match status" value="1"/>
</dbReference>
<proteinExistence type="inferred from homology"/>
<feature type="domain" description="L,D-TPase catalytic" evidence="11">
    <location>
        <begin position="104"/>
        <end position="233"/>
    </location>
</feature>
<dbReference type="PANTHER" id="PTHR30582">
    <property type="entry name" value="L,D-TRANSPEPTIDASE"/>
    <property type="match status" value="1"/>
</dbReference>
<accession>A0A4U6BLH8</accession>
<gene>
    <name evidence="12" type="ORF">YH63_004230</name>
</gene>
<dbReference type="InterPro" id="IPR038063">
    <property type="entry name" value="Transpep_catalytic_dom"/>
</dbReference>
<dbReference type="GO" id="GO:0071972">
    <property type="term" value="F:peptidoglycan L,D-transpeptidase activity"/>
    <property type="evidence" value="ECO:0007669"/>
    <property type="project" value="TreeGrafter"/>
</dbReference>
<dbReference type="InterPro" id="IPR050979">
    <property type="entry name" value="LD-transpeptidase"/>
</dbReference>
<dbReference type="OrthoDB" id="9813664at2"/>
<dbReference type="SUPFAM" id="SSF141523">
    <property type="entry name" value="L,D-transpeptidase catalytic domain-like"/>
    <property type="match status" value="1"/>
</dbReference>
<evidence type="ECO:0000256" key="8">
    <source>
        <dbReference type="ARBA" id="ARBA00023316"/>
    </source>
</evidence>
<name>A0A4U6BLH8_9BRAD</name>
<dbReference type="GO" id="GO:0018104">
    <property type="term" value="P:peptidoglycan-protein cross-linking"/>
    <property type="evidence" value="ECO:0007669"/>
    <property type="project" value="TreeGrafter"/>
</dbReference>
<comment type="caution">
    <text evidence="12">The sequence shown here is derived from an EMBL/GenBank/DDBJ whole genome shotgun (WGS) entry which is preliminary data.</text>
</comment>
<dbReference type="STRING" id="211460.YH63_14660"/>
<organism evidence="12 13">
    <name type="scientific">Afipia massiliensis</name>
    <dbReference type="NCBI Taxonomy" id="211460"/>
    <lineage>
        <taxon>Bacteria</taxon>
        <taxon>Pseudomonadati</taxon>
        <taxon>Pseudomonadota</taxon>
        <taxon>Alphaproteobacteria</taxon>
        <taxon>Hyphomicrobiales</taxon>
        <taxon>Nitrobacteraceae</taxon>
        <taxon>Afipia</taxon>
    </lineage>
</organism>
<keyword evidence="7 9" id="KW-0573">Peptidoglycan synthesis</keyword>
<dbReference type="UniPathway" id="UPA00219"/>
<dbReference type="EMBL" id="LBIA02000001">
    <property type="protein sequence ID" value="TKT70681.1"/>
    <property type="molecule type" value="Genomic_DNA"/>
</dbReference>
<feature type="compositionally biased region" description="Polar residues" evidence="10">
    <location>
        <begin position="266"/>
        <end position="278"/>
    </location>
</feature>
<dbReference type="GO" id="GO:0071555">
    <property type="term" value="P:cell wall organization"/>
    <property type="evidence" value="ECO:0007669"/>
    <property type="project" value="UniProtKB-UniRule"/>
</dbReference>
<evidence type="ECO:0000259" key="11">
    <source>
        <dbReference type="PROSITE" id="PS52029"/>
    </source>
</evidence>
<dbReference type="CDD" id="cd16913">
    <property type="entry name" value="YkuD_like"/>
    <property type="match status" value="1"/>
</dbReference>
<evidence type="ECO:0000256" key="10">
    <source>
        <dbReference type="SAM" id="MobiDB-lite"/>
    </source>
</evidence>
<keyword evidence="3" id="KW-0328">Glycosyltransferase</keyword>
<keyword evidence="4" id="KW-0808">Transferase</keyword>
<dbReference type="GO" id="GO:0016757">
    <property type="term" value="F:glycosyltransferase activity"/>
    <property type="evidence" value="ECO:0007669"/>
    <property type="project" value="UniProtKB-KW"/>
</dbReference>
<dbReference type="PANTHER" id="PTHR30582:SF24">
    <property type="entry name" value="L,D-TRANSPEPTIDASE ERFK_SRFK-RELATED"/>
    <property type="match status" value="1"/>
</dbReference>
<dbReference type="PROSITE" id="PS52029">
    <property type="entry name" value="LD_TPASE"/>
    <property type="match status" value="1"/>
</dbReference>
<dbReference type="GO" id="GO:0008360">
    <property type="term" value="P:regulation of cell shape"/>
    <property type="evidence" value="ECO:0007669"/>
    <property type="project" value="UniProtKB-UniRule"/>
</dbReference>
<sequence>MTHSAQANSVSPNSISRIFTTSLRSARGFTVAAMALPIVLATPAMSQTLGYAGYSNGYSQGSFWSDRQALPSPNMTEDDSDSSAVLPERLQRKVVSYGTHEAPGTIVIDTGNTTLYYVLGQGRAIRYGVGVGREGFTWSGVQTVSRKASWPDWHPPAEMIARQPYLPRFVAGGPGNPLGAAAMYLGSSAYRIHGTNDPSTIGKFVSSGCIRLTNDDVQDLASRVSIGTKVVVLPKSRRIEADATKERAAPRASALKPLRVSDSAAPRTSQNAKLSGLY</sequence>
<keyword evidence="6 9" id="KW-0133">Cell shape</keyword>
<dbReference type="Gene3D" id="2.40.440.10">
    <property type="entry name" value="L,D-transpeptidase catalytic domain-like"/>
    <property type="match status" value="1"/>
</dbReference>
<evidence type="ECO:0000313" key="13">
    <source>
        <dbReference type="Proteomes" id="UP000034832"/>
    </source>
</evidence>
<feature type="active site" description="Proton donor/acceptor" evidence="9">
    <location>
        <position position="193"/>
    </location>
</feature>
<dbReference type="RefSeq" id="WP_046828688.1">
    <property type="nucleotide sequence ID" value="NZ_LBIA02000001.1"/>
</dbReference>
<evidence type="ECO:0000256" key="3">
    <source>
        <dbReference type="ARBA" id="ARBA00022676"/>
    </source>
</evidence>
<evidence type="ECO:0000256" key="6">
    <source>
        <dbReference type="ARBA" id="ARBA00022960"/>
    </source>
</evidence>
<keyword evidence="8 9" id="KW-0961">Cell wall biogenesis/degradation</keyword>